<evidence type="ECO:0000313" key="1">
    <source>
        <dbReference type="EMBL" id="EFO86417.1"/>
    </source>
</evidence>
<accession>E3N4S3</accession>
<evidence type="ECO:0000313" key="2">
    <source>
        <dbReference type="Proteomes" id="UP000008281"/>
    </source>
</evidence>
<proteinExistence type="predicted"/>
<dbReference type="EMBL" id="DS268527">
    <property type="protein sequence ID" value="EFO86417.1"/>
    <property type="molecule type" value="Genomic_DNA"/>
</dbReference>
<dbReference type="Proteomes" id="UP000008281">
    <property type="component" value="Unassembled WGS sequence"/>
</dbReference>
<gene>
    <name evidence="1" type="ORF">CRE_01245</name>
</gene>
<protein>
    <submittedName>
        <fullName evidence="1">Uncharacterized protein</fullName>
    </submittedName>
</protein>
<dbReference type="AlphaFoldDB" id="E3N4S3"/>
<organism evidence="2">
    <name type="scientific">Caenorhabditis remanei</name>
    <name type="common">Caenorhabditis vulgaris</name>
    <dbReference type="NCBI Taxonomy" id="31234"/>
    <lineage>
        <taxon>Eukaryota</taxon>
        <taxon>Metazoa</taxon>
        <taxon>Ecdysozoa</taxon>
        <taxon>Nematoda</taxon>
        <taxon>Chromadorea</taxon>
        <taxon>Rhabditida</taxon>
        <taxon>Rhabditina</taxon>
        <taxon>Rhabditomorpha</taxon>
        <taxon>Rhabditoidea</taxon>
        <taxon>Rhabditidae</taxon>
        <taxon>Peloderinae</taxon>
        <taxon>Caenorhabditis</taxon>
    </lineage>
</organism>
<dbReference type="HOGENOM" id="CLU_2576112_0_0_1"/>
<dbReference type="InParanoid" id="E3N4S3"/>
<keyword evidence="2" id="KW-1185">Reference proteome</keyword>
<name>E3N4S3_CAERE</name>
<reference evidence="1" key="1">
    <citation type="submission" date="2007-07" db="EMBL/GenBank/DDBJ databases">
        <title>PCAP assembly of the Caenorhabditis remanei genome.</title>
        <authorList>
            <consortium name="The Caenorhabditis remanei Sequencing Consortium"/>
            <person name="Wilson R.K."/>
        </authorList>
    </citation>
    <scope>NUCLEOTIDE SEQUENCE [LARGE SCALE GENOMIC DNA]</scope>
    <source>
        <strain evidence="1">PB4641</strain>
    </source>
</reference>
<sequence length="81" mass="10067">MFIYLRIRRRPPKEPRIQMTCRFQWISIWFVRRIRKRRKVVKGRQRAEEFFRETRQKGLISSPAIAKFRINYLSSSKCIYS</sequence>